<keyword evidence="4" id="KW-0677">Repeat</keyword>
<dbReference type="GO" id="GO:1901238">
    <property type="term" value="F:ABC-type tungstate transporter activity"/>
    <property type="evidence" value="ECO:0007669"/>
    <property type="project" value="UniProtKB-EC"/>
</dbReference>
<gene>
    <name evidence="14" type="ORF">AFULGI_00010710</name>
</gene>
<name>A0A075WFG6_ARCFL</name>
<dbReference type="GeneID" id="24794582"/>
<dbReference type="InterPro" id="IPR027417">
    <property type="entry name" value="P-loop_NTPase"/>
</dbReference>
<dbReference type="PROSITE" id="PS50893">
    <property type="entry name" value="ABC_TRANSPORTER_2"/>
    <property type="match status" value="1"/>
</dbReference>
<dbReference type="HOGENOM" id="CLU_000604_2_2_2"/>
<dbReference type="SMART" id="SM00382">
    <property type="entry name" value="AAA"/>
    <property type="match status" value="1"/>
</dbReference>
<dbReference type="Gene3D" id="3.40.50.300">
    <property type="entry name" value="P-loop containing nucleotide triphosphate hydrolases"/>
    <property type="match status" value="1"/>
</dbReference>
<evidence type="ECO:0000313" key="15">
    <source>
        <dbReference type="Proteomes" id="UP000028501"/>
    </source>
</evidence>
<evidence type="ECO:0000256" key="7">
    <source>
        <dbReference type="ARBA" id="ARBA00038307"/>
    </source>
</evidence>
<comment type="function">
    <text evidence="12">Part of the ABC transporter complex WtpABC involved in molybdate/tungstate import. Responsible for energy coupling to the transport system.</text>
</comment>
<keyword evidence="5" id="KW-0547">Nucleotide-binding</keyword>
<dbReference type="InterPro" id="IPR003593">
    <property type="entry name" value="AAA+_ATPase"/>
</dbReference>
<dbReference type="GO" id="GO:0005524">
    <property type="term" value="F:ATP binding"/>
    <property type="evidence" value="ECO:0007669"/>
    <property type="project" value="UniProtKB-KW"/>
</dbReference>
<dbReference type="SUPFAM" id="SSF52540">
    <property type="entry name" value="P-loop containing nucleoside triphosphate hydrolases"/>
    <property type="match status" value="1"/>
</dbReference>
<dbReference type="SUPFAM" id="SSF54631">
    <property type="entry name" value="CBS-domain pair"/>
    <property type="match status" value="1"/>
</dbReference>
<dbReference type="EMBL" id="CP006577">
    <property type="protein sequence ID" value="AIG97854.1"/>
    <property type="molecule type" value="Genomic_DNA"/>
</dbReference>
<sequence length="361" mass="40947">MIFKRIEDVVLENVSKRYGNFFAVRELNLTVEGGELLALIGPSGSGKTTTLRMINRLVEPDEGRVLINGQDISEIDAVRLRRNIGYVIQQIGLFPHMKVWENIGLIPKLEGWEEEKIRQRVDELLKLVDLPIEFAERYPWQLSGGQQQRVGLARALALNPPLLLMDEPFGALDPILRKQLQEEFARIKEELGKTIVFVTHDVEEAFRLGDRIAIMNEGRLVQVGEPEELIINPANEFVEDITGARRKFRHLDTLKVKDFMISAEKYLIQNMEVAEALKEFRKRGIEVGFLDSGRAVFLKDIAGREGRVSEYAREVKSFAPSDSLVSALLELRESGEFVGVVEEKGEVVGVLLSNEILMRLI</sequence>
<evidence type="ECO:0000256" key="11">
    <source>
        <dbReference type="ARBA" id="ARBA00047936"/>
    </source>
</evidence>
<dbReference type="InterPro" id="IPR005892">
    <property type="entry name" value="Gly-betaine_transp_ATP-bd"/>
</dbReference>
<evidence type="ECO:0000256" key="9">
    <source>
        <dbReference type="ARBA" id="ARBA00039025"/>
    </source>
</evidence>
<comment type="subcellular location">
    <subcellularLocation>
        <location evidence="1">Cell membrane</location>
    </subcellularLocation>
</comment>
<evidence type="ECO:0000256" key="3">
    <source>
        <dbReference type="ARBA" id="ARBA00022505"/>
    </source>
</evidence>
<protein>
    <recommendedName>
        <fullName evidence="10">Molybdate/tungstate import ATP-binding protein WtpC</fullName>
        <ecNumber evidence="9">7.3.2.6</ecNumber>
    </recommendedName>
</protein>
<dbReference type="PANTHER" id="PTHR43117:SF4">
    <property type="entry name" value="OSMOPROTECTANT IMPORT ATP-BINDING PROTEIN OSMV"/>
    <property type="match status" value="1"/>
</dbReference>
<comment type="catalytic activity">
    <reaction evidence="11">
        <text>tungstate(in) + ATP + H2O = tungstate(out) + ADP + phosphate + H(+)</text>
        <dbReference type="Rhea" id="RHEA:35027"/>
        <dbReference type="ChEBI" id="CHEBI:15377"/>
        <dbReference type="ChEBI" id="CHEBI:15378"/>
        <dbReference type="ChEBI" id="CHEBI:30616"/>
        <dbReference type="ChEBI" id="CHEBI:43474"/>
        <dbReference type="ChEBI" id="CHEBI:46502"/>
        <dbReference type="ChEBI" id="CHEBI:456216"/>
        <dbReference type="EC" id="7.3.2.6"/>
    </reaction>
</comment>
<evidence type="ECO:0000256" key="8">
    <source>
        <dbReference type="ARBA" id="ARBA00038781"/>
    </source>
</evidence>
<dbReference type="FunFam" id="3.40.50.300:FF:000425">
    <property type="entry name" value="Probable ABC transporter, ATP-binding subunit"/>
    <property type="match status" value="1"/>
</dbReference>
<feature type="domain" description="ABC transporter" evidence="13">
    <location>
        <begin position="9"/>
        <end position="242"/>
    </location>
</feature>
<evidence type="ECO:0000256" key="2">
    <source>
        <dbReference type="ARBA" id="ARBA00022448"/>
    </source>
</evidence>
<dbReference type="PROSITE" id="PS00211">
    <property type="entry name" value="ABC_TRANSPORTER_1"/>
    <property type="match status" value="1"/>
</dbReference>
<dbReference type="PANTHER" id="PTHR43117">
    <property type="entry name" value="OSMOPROTECTANT IMPORT ATP-BINDING PROTEIN OSMV"/>
    <property type="match status" value="1"/>
</dbReference>
<accession>A0A075WFG6</accession>
<evidence type="ECO:0000256" key="4">
    <source>
        <dbReference type="ARBA" id="ARBA00022737"/>
    </source>
</evidence>
<dbReference type="InterPro" id="IPR003439">
    <property type="entry name" value="ABC_transporter-like_ATP-bd"/>
</dbReference>
<dbReference type="InterPro" id="IPR017871">
    <property type="entry name" value="ABC_transporter-like_CS"/>
</dbReference>
<evidence type="ECO:0000256" key="10">
    <source>
        <dbReference type="ARBA" id="ARBA00041133"/>
    </source>
</evidence>
<evidence type="ECO:0000256" key="1">
    <source>
        <dbReference type="ARBA" id="ARBA00004236"/>
    </source>
</evidence>
<proteinExistence type="inferred from homology"/>
<evidence type="ECO:0000256" key="6">
    <source>
        <dbReference type="ARBA" id="ARBA00022840"/>
    </source>
</evidence>
<keyword evidence="2" id="KW-0813">Transport</keyword>
<evidence type="ECO:0000256" key="5">
    <source>
        <dbReference type="ARBA" id="ARBA00022741"/>
    </source>
</evidence>
<reference evidence="14 15" key="1">
    <citation type="submission" date="2013-07" db="EMBL/GenBank/DDBJ databases">
        <title>Genome of Archaeoglobus fulgidus.</title>
        <authorList>
            <person name="Fiebig A."/>
            <person name="Birkeland N.-K."/>
        </authorList>
    </citation>
    <scope>NUCLEOTIDE SEQUENCE [LARGE SCALE GENOMIC DNA]</scope>
    <source>
        <strain evidence="14 15">DSM 8774</strain>
    </source>
</reference>
<dbReference type="GO" id="GO:0005886">
    <property type="term" value="C:plasma membrane"/>
    <property type="evidence" value="ECO:0007669"/>
    <property type="project" value="UniProtKB-SubCell"/>
</dbReference>
<dbReference type="InterPro" id="IPR046342">
    <property type="entry name" value="CBS_dom_sf"/>
</dbReference>
<dbReference type="Pfam" id="PF00005">
    <property type="entry name" value="ABC_tran"/>
    <property type="match status" value="1"/>
</dbReference>
<evidence type="ECO:0000259" key="13">
    <source>
        <dbReference type="PROSITE" id="PS50893"/>
    </source>
</evidence>
<dbReference type="NCBIfam" id="TIGR01186">
    <property type="entry name" value="proV"/>
    <property type="match status" value="1"/>
</dbReference>
<dbReference type="RefSeq" id="WP_048095455.1">
    <property type="nucleotide sequence ID" value="NZ_CP006577.1"/>
</dbReference>
<dbReference type="KEGG" id="afg:AFULGI_00010710"/>
<keyword evidence="3" id="KW-0500">Molybdenum</keyword>
<dbReference type="Proteomes" id="UP000028501">
    <property type="component" value="Chromosome"/>
</dbReference>
<comment type="subunit">
    <text evidence="8">The complex is composed of two ATP-binding proteins (WtpC), two transmembrane proteins (WtpB) and a solute-binding protein (WtpA).</text>
</comment>
<dbReference type="GO" id="GO:0031460">
    <property type="term" value="P:glycine betaine transport"/>
    <property type="evidence" value="ECO:0007669"/>
    <property type="project" value="InterPro"/>
</dbReference>
<organism evidence="14 15">
    <name type="scientific">Archaeoglobus fulgidus DSM 8774</name>
    <dbReference type="NCBI Taxonomy" id="1344584"/>
    <lineage>
        <taxon>Archaea</taxon>
        <taxon>Methanobacteriati</taxon>
        <taxon>Methanobacteriota</taxon>
        <taxon>Archaeoglobi</taxon>
        <taxon>Archaeoglobales</taxon>
        <taxon>Archaeoglobaceae</taxon>
        <taxon>Archaeoglobus</taxon>
    </lineage>
</organism>
<keyword evidence="6" id="KW-0067">ATP-binding</keyword>
<evidence type="ECO:0000256" key="12">
    <source>
        <dbReference type="ARBA" id="ARBA00057369"/>
    </source>
</evidence>
<evidence type="ECO:0000313" key="14">
    <source>
        <dbReference type="EMBL" id="AIG97854.1"/>
    </source>
</evidence>
<dbReference type="EC" id="7.3.2.6" evidence="9"/>
<dbReference type="AlphaFoldDB" id="A0A075WFG6"/>
<dbReference type="GO" id="GO:0016887">
    <property type="term" value="F:ATP hydrolysis activity"/>
    <property type="evidence" value="ECO:0007669"/>
    <property type="project" value="InterPro"/>
</dbReference>
<comment type="similarity">
    <text evidence="7">Belongs to the ABC transporter superfamily. Sulfate/tungstate importer (TC 3.A.1.6) family.</text>
</comment>